<feature type="domain" description="EF-hand" evidence="4">
    <location>
        <begin position="360"/>
        <end position="395"/>
    </location>
</feature>
<dbReference type="PROSITE" id="PS50222">
    <property type="entry name" value="EF_HAND_2"/>
    <property type="match status" value="6"/>
</dbReference>
<dbReference type="CDD" id="cd00051">
    <property type="entry name" value="EFh"/>
    <property type="match status" value="2"/>
</dbReference>
<keyword evidence="6" id="KW-1185">Reference proteome</keyword>
<sequence>MDWKNKLPNILNKFRTQLYSRRYDGMDKVYELFHECDVDSSGSLNRYEFQAFLSKVGLFMSSQEQAELFRYYDKNQDGNISVREFLNSLQETISDRRLSAVKHTWQILDQRKRGFIEVEELKRLYNENRHPRVITREKTKELVREEFENALRKYSEGRVMTEDGFLAYYANLSATLPLEQDHFFEALLTNTWDLNSRRNPVPDARLNEIEDLIYEKIRQRIRGDEDEGRAMQKTFRHFDKDNSGTITFEEFTKCLQHWGCAFDNQEARALFDKYDVDKSGTIVYEEFSGIFARRGAGDRHQFKPRRELPKALISKLKNDILKRGTIRDLETLLRRMDVNGDDYLTRHEFEWGLRENGHVLSPMDLDRLFRYFDINHDGKVSYQEFLDALKDDISQKRKDLIAMAYKKLETNSDGQVTLSGIRQNYNGTAHPEFRSGAKTRDQVLVEFMNKWGSVRANQAISLEDFENFYKDISANVKSDDDFEQMIRGAWSLAEE</sequence>
<dbReference type="PANTHER" id="PTHR34524">
    <property type="entry name" value="CALCYPHOSIN"/>
    <property type="match status" value="1"/>
</dbReference>
<dbReference type="PROSITE" id="PS00018">
    <property type="entry name" value="EF_HAND_1"/>
    <property type="match status" value="5"/>
</dbReference>
<feature type="domain" description="EF-hand" evidence="4">
    <location>
        <begin position="262"/>
        <end position="297"/>
    </location>
</feature>
<reference evidence="5" key="1">
    <citation type="submission" date="2021-09" db="EMBL/GenBank/DDBJ databases">
        <authorList>
            <consortium name="AG Swart"/>
            <person name="Singh M."/>
            <person name="Singh A."/>
            <person name="Seah K."/>
            <person name="Emmerich C."/>
        </authorList>
    </citation>
    <scope>NUCLEOTIDE SEQUENCE</scope>
    <source>
        <strain evidence="5">ATCC30299</strain>
    </source>
</reference>
<dbReference type="PANTHER" id="PTHR34524:SF6">
    <property type="entry name" value="CALCYPHOSINE LIKE"/>
    <property type="match status" value="1"/>
</dbReference>
<dbReference type="Gene3D" id="1.10.238.10">
    <property type="entry name" value="EF-hand"/>
    <property type="match status" value="5"/>
</dbReference>
<feature type="domain" description="EF-hand" evidence="4">
    <location>
        <begin position="24"/>
        <end position="59"/>
    </location>
</feature>
<dbReference type="InterPro" id="IPR051581">
    <property type="entry name" value="Ca-bind"/>
</dbReference>
<accession>A0AAU9JQG6</accession>
<dbReference type="InterPro" id="IPR018247">
    <property type="entry name" value="EF_Hand_1_Ca_BS"/>
</dbReference>
<keyword evidence="3" id="KW-0106">Calcium</keyword>
<evidence type="ECO:0000256" key="1">
    <source>
        <dbReference type="ARBA" id="ARBA00022723"/>
    </source>
</evidence>
<gene>
    <name evidence="5" type="ORF">BSTOLATCC_MIC40962</name>
</gene>
<dbReference type="InterPro" id="IPR011992">
    <property type="entry name" value="EF-hand-dom_pair"/>
</dbReference>
<keyword evidence="2" id="KW-0677">Repeat</keyword>
<dbReference type="SMART" id="SM00054">
    <property type="entry name" value="EFh"/>
    <property type="match status" value="7"/>
</dbReference>
<dbReference type="SUPFAM" id="SSF47473">
    <property type="entry name" value="EF-hand"/>
    <property type="match status" value="3"/>
</dbReference>
<dbReference type="EMBL" id="CAJZBQ010000040">
    <property type="protein sequence ID" value="CAG9326537.1"/>
    <property type="molecule type" value="Genomic_DNA"/>
</dbReference>
<evidence type="ECO:0000313" key="5">
    <source>
        <dbReference type="EMBL" id="CAG9326537.1"/>
    </source>
</evidence>
<feature type="domain" description="EF-hand" evidence="4">
    <location>
        <begin position="226"/>
        <end position="261"/>
    </location>
</feature>
<protein>
    <recommendedName>
        <fullName evidence="4">EF-hand domain-containing protein</fullName>
    </recommendedName>
</protein>
<evidence type="ECO:0000256" key="2">
    <source>
        <dbReference type="ARBA" id="ARBA00022737"/>
    </source>
</evidence>
<comment type="caution">
    <text evidence="5">The sequence shown here is derived from an EMBL/GenBank/DDBJ whole genome shotgun (WGS) entry which is preliminary data.</text>
</comment>
<keyword evidence="1" id="KW-0479">Metal-binding</keyword>
<feature type="domain" description="EF-hand" evidence="4">
    <location>
        <begin position="60"/>
        <end position="95"/>
    </location>
</feature>
<proteinExistence type="predicted"/>
<dbReference type="GO" id="GO:0005509">
    <property type="term" value="F:calcium ion binding"/>
    <property type="evidence" value="ECO:0007669"/>
    <property type="project" value="InterPro"/>
</dbReference>
<evidence type="ECO:0000256" key="3">
    <source>
        <dbReference type="ARBA" id="ARBA00022837"/>
    </source>
</evidence>
<dbReference type="Pfam" id="PF13499">
    <property type="entry name" value="EF-hand_7"/>
    <property type="match status" value="3"/>
</dbReference>
<evidence type="ECO:0000313" key="6">
    <source>
        <dbReference type="Proteomes" id="UP001162131"/>
    </source>
</evidence>
<evidence type="ECO:0000259" key="4">
    <source>
        <dbReference type="PROSITE" id="PS50222"/>
    </source>
</evidence>
<name>A0AAU9JQG6_9CILI</name>
<dbReference type="InterPro" id="IPR002048">
    <property type="entry name" value="EF_hand_dom"/>
</dbReference>
<feature type="domain" description="EF-hand" evidence="4">
    <location>
        <begin position="324"/>
        <end position="359"/>
    </location>
</feature>
<organism evidence="5 6">
    <name type="scientific">Blepharisma stoltei</name>
    <dbReference type="NCBI Taxonomy" id="1481888"/>
    <lineage>
        <taxon>Eukaryota</taxon>
        <taxon>Sar</taxon>
        <taxon>Alveolata</taxon>
        <taxon>Ciliophora</taxon>
        <taxon>Postciliodesmatophora</taxon>
        <taxon>Heterotrichea</taxon>
        <taxon>Heterotrichida</taxon>
        <taxon>Blepharismidae</taxon>
        <taxon>Blepharisma</taxon>
    </lineage>
</organism>
<dbReference type="AlphaFoldDB" id="A0AAU9JQG6"/>
<dbReference type="Proteomes" id="UP001162131">
    <property type="component" value="Unassembled WGS sequence"/>
</dbReference>